<reference evidence="2" key="1">
    <citation type="submission" date="2020-11" db="EMBL/GenBank/DDBJ databases">
        <authorList>
            <consortium name="DOE Joint Genome Institute"/>
            <person name="Ahrendt S."/>
            <person name="Riley R."/>
            <person name="Andreopoulos W."/>
            <person name="Labutti K."/>
            <person name="Pangilinan J."/>
            <person name="Ruiz-Duenas F.J."/>
            <person name="Barrasa J.M."/>
            <person name="Sanchez-Garcia M."/>
            <person name="Camarero S."/>
            <person name="Miyauchi S."/>
            <person name="Serrano A."/>
            <person name="Linde D."/>
            <person name="Babiker R."/>
            <person name="Drula E."/>
            <person name="Ayuso-Fernandez I."/>
            <person name="Pacheco R."/>
            <person name="Padilla G."/>
            <person name="Ferreira P."/>
            <person name="Barriuso J."/>
            <person name="Kellner H."/>
            <person name="Castanera R."/>
            <person name="Alfaro M."/>
            <person name="Ramirez L."/>
            <person name="Pisabarro A.G."/>
            <person name="Kuo A."/>
            <person name="Tritt A."/>
            <person name="Lipzen A."/>
            <person name="He G."/>
            <person name="Yan M."/>
            <person name="Ng V."/>
            <person name="Cullen D."/>
            <person name="Martin F."/>
            <person name="Rosso M.-N."/>
            <person name="Henrissat B."/>
            <person name="Hibbett D."/>
            <person name="Martinez A.T."/>
            <person name="Grigoriev I.V."/>
        </authorList>
    </citation>
    <scope>NUCLEOTIDE SEQUENCE</scope>
    <source>
        <strain evidence="2">ATCC 90797</strain>
    </source>
</reference>
<organism evidence="2 3">
    <name type="scientific">Pleurotus eryngii</name>
    <name type="common">Boletus of the steppes</name>
    <dbReference type="NCBI Taxonomy" id="5323"/>
    <lineage>
        <taxon>Eukaryota</taxon>
        <taxon>Fungi</taxon>
        <taxon>Dikarya</taxon>
        <taxon>Basidiomycota</taxon>
        <taxon>Agaricomycotina</taxon>
        <taxon>Agaricomycetes</taxon>
        <taxon>Agaricomycetidae</taxon>
        <taxon>Agaricales</taxon>
        <taxon>Pleurotineae</taxon>
        <taxon>Pleurotaceae</taxon>
        <taxon>Pleurotus</taxon>
    </lineage>
</organism>
<feature type="compositionally biased region" description="Basic and acidic residues" evidence="1">
    <location>
        <begin position="286"/>
        <end position="296"/>
    </location>
</feature>
<protein>
    <submittedName>
        <fullName evidence="2">Uncharacterized protein</fullName>
    </submittedName>
</protein>
<sequence length="330" mass="37003">MLENTVSDNNAMFPYIIRVNLAEPLNRAHFLEFHYPPIDPCSTLNSLSRVYLFDLYILNPVTHQSSSANISLRLRSQLPSRSVHIRSEPTHLSRLRERRRPLTPLPFVRAELSLGCTAGRPMLRIRPNINRVARDYSEGYGRHFCYTLNDNDPRATPFPSQADFGSVLQDRWRADTEVCMAALRGLFTELPLDELQGQLSSRIEPRIDPSGSSPSAADGAAETHDQQPFPLLARPLTGSHPVYPRPLSRRLVTNAIGWVSSPWPTIKLPLDELLAQSQPASNRSESAPRDNRHLSERGSQAFSVARFAESLAMPLSTATNHGNDDERHAT</sequence>
<name>A0A9P5ZI90_PLEER</name>
<feature type="region of interest" description="Disordered" evidence="1">
    <location>
        <begin position="277"/>
        <end position="301"/>
    </location>
</feature>
<proteinExistence type="predicted"/>
<accession>A0A9P5ZI90</accession>
<feature type="non-terminal residue" evidence="2">
    <location>
        <position position="330"/>
    </location>
</feature>
<feature type="compositionally biased region" description="Low complexity" evidence="1">
    <location>
        <begin position="208"/>
        <end position="220"/>
    </location>
</feature>
<evidence type="ECO:0000256" key="1">
    <source>
        <dbReference type="SAM" id="MobiDB-lite"/>
    </source>
</evidence>
<feature type="region of interest" description="Disordered" evidence="1">
    <location>
        <begin position="203"/>
        <end position="224"/>
    </location>
</feature>
<keyword evidence="3" id="KW-1185">Reference proteome</keyword>
<evidence type="ECO:0000313" key="3">
    <source>
        <dbReference type="Proteomes" id="UP000807025"/>
    </source>
</evidence>
<gene>
    <name evidence="2" type="ORF">BDN71DRAFT_1435900</name>
</gene>
<dbReference type="Proteomes" id="UP000807025">
    <property type="component" value="Unassembled WGS sequence"/>
</dbReference>
<comment type="caution">
    <text evidence="2">The sequence shown here is derived from an EMBL/GenBank/DDBJ whole genome shotgun (WGS) entry which is preliminary data.</text>
</comment>
<dbReference type="EMBL" id="MU154698">
    <property type="protein sequence ID" value="KAF9488772.1"/>
    <property type="molecule type" value="Genomic_DNA"/>
</dbReference>
<dbReference type="AlphaFoldDB" id="A0A9P5ZI90"/>
<evidence type="ECO:0000313" key="2">
    <source>
        <dbReference type="EMBL" id="KAF9488772.1"/>
    </source>
</evidence>